<dbReference type="EMBL" id="DSFE01000028">
    <property type="protein sequence ID" value="HEU97418.1"/>
    <property type="molecule type" value="Genomic_DNA"/>
</dbReference>
<evidence type="ECO:0000256" key="2">
    <source>
        <dbReference type="SAM" id="MobiDB-lite"/>
    </source>
</evidence>
<dbReference type="SMART" id="SM00079">
    <property type="entry name" value="PBPe"/>
    <property type="match status" value="1"/>
</dbReference>
<comment type="caution">
    <text evidence="6">The sequence shown here is derived from an EMBL/GenBank/DDBJ whole genome shotgun (WGS) entry which is preliminary data.</text>
</comment>
<keyword evidence="3" id="KW-1133">Transmembrane helix</keyword>
<feature type="compositionally biased region" description="Low complexity" evidence="2">
    <location>
        <begin position="85"/>
        <end position="99"/>
    </location>
</feature>
<dbReference type="GO" id="GO:0015276">
    <property type="term" value="F:ligand-gated monoatomic ion channel activity"/>
    <property type="evidence" value="ECO:0007669"/>
    <property type="project" value="InterPro"/>
</dbReference>
<feature type="domain" description="Ionotropic glutamate receptor C-terminal" evidence="5">
    <location>
        <begin position="111"/>
        <end position="332"/>
    </location>
</feature>
<keyword evidence="1" id="KW-0732">Signal</keyword>
<keyword evidence="3" id="KW-0472">Membrane</keyword>
<keyword evidence="3" id="KW-0812">Transmembrane</keyword>
<dbReference type="Proteomes" id="UP000885664">
    <property type="component" value="Unassembled WGS sequence"/>
</dbReference>
<evidence type="ECO:0000259" key="4">
    <source>
        <dbReference type="SMART" id="SM00062"/>
    </source>
</evidence>
<feature type="transmembrane region" description="Helical" evidence="3">
    <location>
        <begin position="55"/>
        <end position="75"/>
    </location>
</feature>
<dbReference type="InterPro" id="IPR001320">
    <property type="entry name" value="Iontro_rcpt_C"/>
</dbReference>
<dbReference type="Gene3D" id="3.40.190.10">
    <property type="entry name" value="Periplasmic binding protein-like II"/>
    <property type="match status" value="2"/>
</dbReference>
<dbReference type="GO" id="GO:0016020">
    <property type="term" value="C:membrane"/>
    <property type="evidence" value="ECO:0007669"/>
    <property type="project" value="InterPro"/>
</dbReference>
<evidence type="ECO:0000256" key="3">
    <source>
        <dbReference type="SAM" id="Phobius"/>
    </source>
</evidence>
<feature type="compositionally biased region" description="Polar residues" evidence="2">
    <location>
        <begin position="100"/>
        <end position="109"/>
    </location>
</feature>
<protein>
    <submittedName>
        <fullName evidence="6">Basic amino acid ABC transporter substrate-binding protein</fullName>
    </submittedName>
</protein>
<feature type="transmembrane region" description="Helical" evidence="3">
    <location>
        <begin position="14"/>
        <end position="34"/>
    </location>
</feature>
<feature type="region of interest" description="Disordered" evidence="2">
    <location>
        <begin position="85"/>
        <end position="109"/>
    </location>
</feature>
<feature type="domain" description="Solute-binding protein family 3/N-terminal" evidence="4">
    <location>
        <begin position="111"/>
        <end position="332"/>
    </location>
</feature>
<evidence type="ECO:0000313" key="6">
    <source>
        <dbReference type="EMBL" id="HEU97418.1"/>
    </source>
</evidence>
<gene>
    <name evidence="6" type="ORF">ENO36_00980</name>
</gene>
<organism evidence="6">
    <name type="scientific">Fervidicoccus fontis</name>
    <dbReference type="NCBI Taxonomy" id="683846"/>
    <lineage>
        <taxon>Archaea</taxon>
        <taxon>Thermoproteota</taxon>
        <taxon>Thermoprotei</taxon>
        <taxon>Fervidicoccales</taxon>
        <taxon>Fervidicoccaceae</taxon>
        <taxon>Fervidicoccus</taxon>
    </lineage>
</organism>
<reference evidence="6" key="1">
    <citation type="journal article" date="2020" name="mSystems">
        <title>Genome- and Community-Level Interaction Insights into Carbon Utilization and Element Cycling Functions of Hydrothermarchaeota in Hydrothermal Sediment.</title>
        <authorList>
            <person name="Zhou Z."/>
            <person name="Liu Y."/>
            <person name="Xu W."/>
            <person name="Pan J."/>
            <person name="Luo Z.H."/>
            <person name="Li M."/>
        </authorList>
    </citation>
    <scope>NUCLEOTIDE SEQUENCE [LARGE SCALE GENOMIC DNA]</scope>
    <source>
        <strain evidence="6">SpSt-1259</strain>
    </source>
</reference>
<accession>A0A7C2YSX0</accession>
<evidence type="ECO:0000259" key="5">
    <source>
        <dbReference type="SMART" id="SM00079"/>
    </source>
</evidence>
<dbReference type="AlphaFoldDB" id="A0A7C2YSX0"/>
<proteinExistence type="predicted"/>
<dbReference type="SUPFAM" id="SSF53850">
    <property type="entry name" value="Periplasmic binding protein-like II"/>
    <property type="match status" value="1"/>
</dbReference>
<dbReference type="InterPro" id="IPR001638">
    <property type="entry name" value="Solute-binding_3/MltF_N"/>
</dbReference>
<dbReference type="PANTHER" id="PTHR35936">
    <property type="entry name" value="MEMBRANE-BOUND LYTIC MUREIN TRANSGLYCOSYLASE F"/>
    <property type="match status" value="1"/>
</dbReference>
<dbReference type="SMART" id="SM00062">
    <property type="entry name" value="PBPb"/>
    <property type="match status" value="1"/>
</dbReference>
<evidence type="ECO:0000256" key="1">
    <source>
        <dbReference type="ARBA" id="ARBA00022729"/>
    </source>
</evidence>
<dbReference type="PANTHER" id="PTHR35936:SF17">
    <property type="entry name" value="ARGININE-BINDING EXTRACELLULAR PROTEIN ARTP"/>
    <property type="match status" value="1"/>
</dbReference>
<dbReference type="Pfam" id="PF00497">
    <property type="entry name" value="SBP_bac_3"/>
    <property type="match status" value="1"/>
</dbReference>
<name>A0A7C2YSX0_9CREN</name>
<dbReference type="CDD" id="cd13624">
    <property type="entry name" value="PBP2_Arg_Lys_His"/>
    <property type="match status" value="1"/>
</dbReference>
<sequence>MAASLKLVTDKRSVFVLSVIFSLSYAIHVTHSLLTEQIVRKQTAEKVYERMNSTIIAIALVAVIIIAGAAVYVMYGQGTSTNPTATNTATTQKTASQTNPPASTTTSSLPILKVGTSPDFPPFEFIDDKGNIVGFDMDLVNILANMTGYKVQIVSMSFDSLILALQNKQIDVIAAGMTIRPDREKLVSFTIPYWNASMSIVVKNGSSFMPKSLDDLVGKTVGAESGTTGELMLKEYVNNTGKQINIKSYENFILIVQDLVNGKLDAAMIDTPVAQAFTKQYPVTISVTIDTGQRFGLAVNKDNTQLLNQLNDALQELMNSPQWDQLVSKWFG</sequence>